<accession>A0ABR1N2C9</accession>
<gene>
    <name evidence="1" type="ORF">JOL62DRAFT_169667</name>
</gene>
<name>A0ABR1N2C9_9PEZI</name>
<comment type="caution">
    <text evidence="1">The sequence shown here is derived from an EMBL/GenBank/DDBJ whole genome shotgun (WGS) entry which is preliminary data.</text>
</comment>
<evidence type="ECO:0000313" key="2">
    <source>
        <dbReference type="Proteomes" id="UP001367316"/>
    </source>
</evidence>
<keyword evidence="2" id="KW-1185">Reference proteome</keyword>
<proteinExistence type="predicted"/>
<reference evidence="1 2" key="1">
    <citation type="submission" date="2024-04" db="EMBL/GenBank/DDBJ databases">
        <title>Phyllosticta paracitricarpa is synonymous to the EU quarantine fungus P. citricarpa based on phylogenomic analyses.</title>
        <authorList>
            <consortium name="Lawrence Berkeley National Laboratory"/>
            <person name="Van ingen-buijs V.A."/>
            <person name="Van westerhoven A.C."/>
            <person name="Haridas S."/>
            <person name="Skiadas P."/>
            <person name="Martin F."/>
            <person name="Groenewald J.Z."/>
            <person name="Crous P.W."/>
            <person name="Seidl M.F."/>
        </authorList>
    </citation>
    <scope>NUCLEOTIDE SEQUENCE [LARGE SCALE GENOMIC DNA]</scope>
    <source>
        <strain evidence="1 2">CBS 141358</strain>
    </source>
</reference>
<dbReference type="EMBL" id="JBBPBF010000023">
    <property type="protein sequence ID" value="KAK7609363.1"/>
    <property type="molecule type" value="Genomic_DNA"/>
</dbReference>
<dbReference type="Proteomes" id="UP001367316">
    <property type="component" value="Unassembled WGS sequence"/>
</dbReference>
<protein>
    <recommendedName>
        <fullName evidence="3">Secreted protein</fullName>
    </recommendedName>
</protein>
<evidence type="ECO:0000313" key="1">
    <source>
        <dbReference type="EMBL" id="KAK7609363.1"/>
    </source>
</evidence>
<sequence length="130" mass="14567">MRVGLLARFIVPFRLSTLAFRLGFPVAIFPVRAVVISDGASCLSSLCSLQTLKLSPSTRRIGLPPRQRGSPPSFLPLEFFLRPTLPTIFPGPLKVRESIRRRNNIAFVETTGIGYVRKKRWIDRMCGPLS</sequence>
<evidence type="ECO:0008006" key="3">
    <source>
        <dbReference type="Google" id="ProtNLM"/>
    </source>
</evidence>
<organism evidence="1 2">
    <name type="scientific">Phyllosticta paracitricarpa</name>
    <dbReference type="NCBI Taxonomy" id="2016321"/>
    <lineage>
        <taxon>Eukaryota</taxon>
        <taxon>Fungi</taxon>
        <taxon>Dikarya</taxon>
        <taxon>Ascomycota</taxon>
        <taxon>Pezizomycotina</taxon>
        <taxon>Dothideomycetes</taxon>
        <taxon>Dothideomycetes incertae sedis</taxon>
        <taxon>Botryosphaeriales</taxon>
        <taxon>Phyllostictaceae</taxon>
        <taxon>Phyllosticta</taxon>
    </lineage>
</organism>